<feature type="signal peptide" evidence="2">
    <location>
        <begin position="1"/>
        <end position="21"/>
    </location>
</feature>
<accession>A0AA85IW52</accession>
<feature type="compositionally biased region" description="Polar residues" evidence="1">
    <location>
        <begin position="467"/>
        <end position="482"/>
    </location>
</feature>
<name>A0AA85IW52_TRIRE</name>
<feature type="compositionally biased region" description="Polar residues" evidence="1">
    <location>
        <begin position="491"/>
        <end position="501"/>
    </location>
</feature>
<feature type="region of interest" description="Disordered" evidence="1">
    <location>
        <begin position="463"/>
        <end position="521"/>
    </location>
</feature>
<feature type="compositionally biased region" description="Low complexity" evidence="1">
    <location>
        <begin position="427"/>
        <end position="448"/>
    </location>
</feature>
<feature type="chain" id="PRO_5041659990" evidence="2">
    <location>
        <begin position="22"/>
        <end position="596"/>
    </location>
</feature>
<keyword evidence="3" id="KW-1185">Reference proteome</keyword>
<reference evidence="4" key="2">
    <citation type="submission" date="2023-11" db="UniProtKB">
        <authorList>
            <consortium name="WormBaseParasite"/>
        </authorList>
    </citation>
    <scope>IDENTIFICATION</scope>
</reference>
<reference evidence="3" key="1">
    <citation type="submission" date="2022-06" db="EMBL/GenBank/DDBJ databases">
        <authorList>
            <person name="Berger JAMES D."/>
            <person name="Berger JAMES D."/>
        </authorList>
    </citation>
    <scope>NUCLEOTIDE SEQUENCE [LARGE SCALE GENOMIC DNA]</scope>
</reference>
<evidence type="ECO:0000256" key="1">
    <source>
        <dbReference type="SAM" id="MobiDB-lite"/>
    </source>
</evidence>
<evidence type="ECO:0000256" key="2">
    <source>
        <dbReference type="SAM" id="SignalP"/>
    </source>
</evidence>
<dbReference type="Proteomes" id="UP000050795">
    <property type="component" value="Unassembled WGS sequence"/>
</dbReference>
<proteinExistence type="predicted"/>
<evidence type="ECO:0000313" key="4">
    <source>
        <dbReference type="WBParaSite" id="TREG1_11610.1"/>
    </source>
</evidence>
<protein>
    <submittedName>
        <fullName evidence="4">Phosphatidic acid-preferring phospholipase a1</fullName>
    </submittedName>
</protein>
<feature type="region of interest" description="Disordered" evidence="1">
    <location>
        <begin position="389"/>
        <end position="448"/>
    </location>
</feature>
<feature type="compositionally biased region" description="Low complexity" evidence="1">
    <location>
        <begin position="510"/>
        <end position="521"/>
    </location>
</feature>
<dbReference type="AlphaFoldDB" id="A0AA85IW52"/>
<evidence type="ECO:0000313" key="3">
    <source>
        <dbReference type="Proteomes" id="UP000050795"/>
    </source>
</evidence>
<dbReference type="WBParaSite" id="TREG1_11610.1">
    <property type="protein sequence ID" value="TREG1_11610.1"/>
    <property type="gene ID" value="TREG1_11610"/>
</dbReference>
<organism evidence="3 4">
    <name type="scientific">Trichobilharzia regenti</name>
    <name type="common">Nasal bird schistosome</name>
    <dbReference type="NCBI Taxonomy" id="157069"/>
    <lineage>
        <taxon>Eukaryota</taxon>
        <taxon>Metazoa</taxon>
        <taxon>Spiralia</taxon>
        <taxon>Lophotrochozoa</taxon>
        <taxon>Platyhelminthes</taxon>
        <taxon>Trematoda</taxon>
        <taxon>Digenea</taxon>
        <taxon>Strigeidida</taxon>
        <taxon>Schistosomatoidea</taxon>
        <taxon>Schistosomatidae</taxon>
        <taxon>Trichobilharzia</taxon>
    </lineage>
</organism>
<keyword evidence="2" id="KW-0732">Signal</keyword>
<sequence>MFSMWIRCGLIILIYMNAITTDRRLNSNHEPGIVEMNLKSGAEKYDNPDSESYIGGRLVRRVRRRGPKRTQVFFSPVDIPNGLRENDIIENDEIYDIPAHFQQPTYKTYAGLSQSLYKPHRLSENEELASILIKLIKLFNKRIVKKVPPVDRIIIAQPALQTTAFSTPSSANNLCKNQPAIASVQSTSSDFPPLTAISLASSSISEPSQTSQSLDSVDSATSTIGDNSVGILPPTADTSSIVPPQLLAQFPFSGTSHQLQNKLTENFVVQPDIESNPAIQEIPPAVPQQPFPHSQFAGLSHQSSGKLGASPFLQSDTDTSVLNQQPRIVSPLSTDIKPLVAPGQINMGVQGTPVFAGFGPSDTYVEALPPTPIRQPNMLAGASITELPSPNEVMLPAPQPSSPTFLRGDHSSASGDMLNFPATSETQPVQQRQQVLPQQLEMQQQKQPFLSQQQVVPFPPKVPAQQLSQTSRLTKTPQSSGHGRSVVPLSDFTQSSQSSDMNALLVNPPSQSLEQRQTQQQQQVVLRQPPQQTVQKTPSSEIGVFSTVPTTVFTISKVPNYDWNYNNLPSYNPQRWESKNYAAKQKLLEQLRTALF</sequence>